<feature type="region of interest" description="Disordered" evidence="1">
    <location>
        <begin position="344"/>
        <end position="367"/>
    </location>
</feature>
<proteinExistence type="predicted"/>
<organism evidence="2 3">
    <name type="scientific">OM182 bacterium MED-G24</name>
    <dbReference type="NCBI Taxonomy" id="1986255"/>
    <lineage>
        <taxon>Bacteria</taxon>
        <taxon>Pseudomonadati</taxon>
        <taxon>Pseudomonadota</taxon>
        <taxon>Gammaproteobacteria</taxon>
        <taxon>OMG group</taxon>
        <taxon>OM182 clade</taxon>
    </lineage>
</organism>
<dbReference type="Gene3D" id="2.60.120.620">
    <property type="entry name" value="q2cbj1_9rhob like domain"/>
    <property type="match status" value="1"/>
</dbReference>
<dbReference type="EMBL" id="NTKD01000025">
    <property type="protein sequence ID" value="PDH39415.1"/>
    <property type="molecule type" value="Genomic_DNA"/>
</dbReference>
<evidence type="ECO:0000313" key="2">
    <source>
        <dbReference type="EMBL" id="PDH39415.1"/>
    </source>
</evidence>
<evidence type="ECO:0000256" key="1">
    <source>
        <dbReference type="SAM" id="MobiDB-lite"/>
    </source>
</evidence>
<accession>A0A2A5WS95</accession>
<dbReference type="Proteomes" id="UP000219327">
    <property type="component" value="Unassembled WGS sequence"/>
</dbReference>
<evidence type="ECO:0008006" key="4">
    <source>
        <dbReference type="Google" id="ProtNLM"/>
    </source>
</evidence>
<dbReference type="GO" id="GO:0016706">
    <property type="term" value="F:2-oxoglutarate-dependent dioxygenase activity"/>
    <property type="evidence" value="ECO:0007669"/>
    <property type="project" value="UniProtKB-ARBA"/>
</dbReference>
<dbReference type="AlphaFoldDB" id="A0A2A5WS95"/>
<gene>
    <name evidence="2" type="ORF">CNE99_05750</name>
</gene>
<reference evidence="2 3" key="1">
    <citation type="submission" date="2017-08" db="EMBL/GenBank/DDBJ databases">
        <title>Fine stratification of microbial communities through a metagenomic profile of the photic zone.</title>
        <authorList>
            <person name="Haro-Moreno J.M."/>
            <person name="Lopez-Perez M."/>
            <person name="De La Torre J."/>
            <person name="Picazo A."/>
            <person name="Camacho A."/>
            <person name="Rodriguez-Valera F."/>
        </authorList>
    </citation>
    <scope>NUCLEOTIDE SEQUENCE [LARGE SCALE GENOMIC DNA]</scope>
    <source>
        <strain evidence="2">MED-G24</strain>
    </source>
</reference>
<evidence type="ECO:0000313" key="3">
    <source>
        <dbReference type="Proteomes" id="UP000219327"/>
    </source>
</evidence>
<name>A0A2A5WS95_9GAMM</name>
<sequence length="367" mass="41132">MSKPISDNISDPISTIPSADEVPAAERAARDKPGRPGNMPVEGVQGFGIIKHHPSPFDPVEQIDEAFAFYEAHGYVVVNQLSDVELQQLNEVCDEFHNERGAEIDVPNQGQLFFPLLNYPEFDGTVFHPKTLPLLARILGGIEHVRHIEFNYRGWQPETSDYGMVYHPDDCSGGLLTLDQRQTRRPYGPPDMLSTFTYLTDVDETAPCFAVVPKSRRTHNIQQLRDALGDEYGEVPIWGKAGTCCIVDRSTIHTRHDPFVKDPSKQRSRRILHHVFARAGELRNEDGSVRTGNGQPLAVTTWAFSRGLIPKRLAISDDPAVARMFSLWPSHQQAWMATDFDEDFVSDPKSARGPTTGPYRNDGSKKE</sequence>
<dbReference type="InterPro" id="IPR008775">
    <property type="entry name" value="Phytyl_CoA_dOase-like"/>
</dbReference>
<comment type="caution">
    <text evidence="2">The sequence shown here is derived from an EMBL/GenBank/DDBJ whole genome shotgun (WGS) entry which is preliminary data.</text>
</comment>
<feature type="compositionally biased region" description="Polar residues" evidence="1">
    <location>
        <begin position="1"/>
        <end position="17"/>
    </location>
</feature>
<dbReference type="Pfam" id="PF05721">
    <property type="entry name" value="PhyH"/>
    <property type="match status" value="1"/>
</dbReference>
<feature type="region of interest" description="Disordered" evidence="1">
    <location>
        <begin position="1"/>
        <end position="45"/>
    </location>
</feature>
<dbReference type="SUPFAM" id="SSF51197">
    <property type="entry name" value="Clavaminate synthase-like"/>
    <property type="match status" value="1"/>
</dbReference>
<protein>
    <recommendedName>
        <fullName evidence="4">Phytanoyl-CoA dioxygenase</fullName>
    </recommendedName>
</protein>